<dbReference type="RefSeq" id="WP_089745446.1">
    <property type="nucleotide sequence ID" value="NZ_FOGF01000001.1"/>
</dbReference>
<dbReference type="CDD" id="cd02696">
    <property type="entry name" value="MurNAc-LAA"/>
    <property type="match status" value="1"/>
</dbReference>
<dbReference type="EMBL" id="FOGF01000001">
    <property type="protein sequence ID" value="SEQ53629.1"/>
    <property type="molecule type" value="Genomic_DNA"/>
</dbReference>
<dbReference type="Proteomes" id="UP000198556">
    <property type="component" value="Unassembled WGS sequence"/>
</dbReference>
<dbReference type="GO" id="GO:0030288">
    <property type="term" value="C:outer membrane-bounded periplasmic space"/>
    <property type="evidence" value="ECO:0007669"/>
    <property type="project" value="TreeGrafter"/>
</dbReference>
<keyword evidence="2" id="KW-0961">Cell wall biogenesis/degradation</keyword>
<evidence type="ECO:0000313" key="6">
    <source>
        <dbReference type="Proteomes" id="UP000198556"/>
    </source>
</evidence>
<dbReference type="GO" id="GO:0009253">
    <property type="term" value="P:peptidoglycan catabolic process"/>
    <property type="evidence" value="ECO:0007669"/>
    <property type="project" value="InterPro"/>
</dbReference>
<name>A0A1H9GUC0_9LACT</name>
<dbReference type="AlphaFoldDB" id="A0A1H9GUC0"/>
<dbReference type="Gene3D" id="2.30.30.40">
    <property type="entry name" value="SH3 Domains"/>
    <property type="match status" value="2"/>
</dbReference>
<reference evidence="5 6" key="1">
    <citation type="submission" date="2016-10" db="EMBL/GenBank/DDBJ databases">
        <authorList>
            <person name="de Groot N.N."/>
        </authorList>
    </citation>
    <scope>NUCLEOTIDE SEQUENCE [LARGE SCALE GENOMIC DNA]</scope>
    <source>
        <strain evidence="5 6">DSM 15827</strain>
    </source>
</reference>
<dbReference type="SUPFAM" id="SSF53187">
    <property type="entry name" value="Zn-dependent exopeptidases"/>
    <property type="match status" value="1"/>
</dbReference>
<dbReference type="Pfam" id="PF06347">
    <property type="entry name" value="SH3_4"/>
    <property type="match status" value="1"/>
</dbReference>
<dbReference type="GO" id="GO:0071555">
    <property type="term" value="P:cell wall organization"/>
    <property type="evidence" value="ECO:0007669"/>
    <property type="project" value="UniProtKB-KW"/>
</dbReference>
<dbReference type="InterPro" id="IPR002508">
    <property type="entry name" value="MurNAc-LAA_cat"/>
</dbReference>
<dbReference type="GO" id="GO:0008745">
    <property type="term" value="F:N-acetylmuramoyl-L-alanine amidase activity"/>
    <property type="evidence" value="ECO:0007669"/>
    <property type="project" value="InterPro"/>
</dbReference>
<evidence type="ECO:0000256" key="3">
    <source>
        <dbReference type="SAM" id="Phobius"/>
    </source>
</evidence>
<dbReference type="OrthoDB" id="9806267at2"/>
<keyword evidence="3" id="KW-0812">Transmembrane</keyword>
<dbReference type="SMART" id="SM00287">
    <property type="entry name" value="SH3b"/>
    <property type="match status" value="4"/>
</dbReference>
<keyword evidence="1" id="KW-0378">Hydrolase</keyword>
<evidence type="ECO:0000256" key="1">
    <source>
        <dbReference type="ARBA" id="ARBA00022801"/>
    </source>
</evidence>
<dbReference type="Pfam" id="PF08239">
    <property type="entry name" value="SH3_3"/>
    <property type="match status" value="1"/>
</dbReference>
<gene>
    <name evidence="5" type="ORF">SAMN05421767_10150</name>
</gene>
<dbReference type="Gene3D" id="3.40.630.40">
    <property type="entry name" value="Zn-dependent exopeptidases"/>
    <property type="match status" value="1"/>
</dbReference>
<dbReference type="PANTHER" id="PTHR30404">
    <property type="entry name" value="N-ACETYLMURAMOYL-L-ALANINE AMIDASE"/>
    <property type="match status" value="1"/>
</dbReference>
<protein>
    <submittedName>
        <fullName evidence="5">N-acetylmuramoyl-L-alanine amidase</fullName>
    </submittedName>
</protein>
<dbReference type="PANTHER" id="PTHR30404:SF0">
    <property type="entry name" value="N-ACETYLMURAMOYL-L-ALANINE AMIDASE AMIC"/>
    <property type="match status" value="1"/>
</dbReference>
<dbReference type="InterPro" id="IPR010466">
    <property type="entry name" value="DUF1058"/>
</dbReference>
<evidence type="ECO:0000259" key="4">
    <source>
        <dbReference type="PROSITE" id="PS51781"/>
    </source>
</evidence>
<feature type="transmembrane region" description="Helical" evidence="3">
    <location>
        <begin position="16"/>
        <end position="34"/>
    </location>
</feature>
<sequence length="515" mass="56911">MDIVIQFFKKKNVQRFIIFCMISIAIIFIAKPLIGEIADGLKDVTIMNETELYTKYDGEGNNEKTLKMISKGSKVKILETRGDWLKIKDEEGIEGWISKASLDKKAEEKTTVNNPTYQVVTIEQEQGIVYTQASVQSMRMGEVARYAHLLLLHDFGDGWAQVQYNGQVGWVETKDNAINKIATTIDSPEAVIYDKPNTSANVIVTPGPGVALQVLEEYPKFIKVKYQQYTGYIEGNKVTDAIGVLRDLLRDQTHAEQVPTNKKILVTKLNETPIVAEPNGEGQVLTTISAGTQLDYEDRDGDYYKITLTSGQVGYIPYWLVITNFAPIESDATIPTSLAEATIVLDPGHGGVDPGAVVDFSPVHEADLTLPTAQAVKAALEQKGAQVILTREDDSSVGLVERAEISNKNNADIFLSLHYDSTVVDTVSGTTVYYYSANDQSLAETVARYLKAKLPLPNNGAYFENYAVTRENNQPALLIELGYLNNHSDNAVVNSKDYQELVADAIVAALEEYFQ</sequence>
<dbReference type="Pfam" id="PF01520">
    <property type="entry name" value="Amidase_3"/>
    <property type="match status" value="1"/>
</dbReference>
<dbReference type="STRING" id="137733.SAMN05421767_10150"/>
<evidence type="ECO:0000313" key="5">
    <source>
        <dbReference type="EMBL" id="SEQ53629.1"/>
    </source>
</evidence>
<dbReference type="PROSITE" id="PS51781">
    <property type="entry name" value="SH3B"/>
    <property type="match status" value="1"/>
</dbReference>
<dbReference type="InterPro" id="IPR050695">
    <property type="entry name" value="N-acetylmuramoyl_amidase_3"/>
</dbReference>
<dbReference type="SMART" id="SM00646">
    <property type="entry name" value="Ami_3"/>
    <property type="match status" value="1"/>
</dbReference>
<organism evidence="5 6">
    <name type="scientific">Granulicatella balaenopterae</name>
    <dbReference type="NCBI Taxonomy" id="137733"/>
    <lineage>
        <taxon>Bacteria</taxon>
        <taxon>Bacillati</taxon>
        <taxon>Bacillota</taxon>
        <taxon>Bacilli</taxon>
        <taxon>Lactobacillales</taxon>
        <taxon>Carnobacteriaceae</taxon>
        <taxon>Granulicatella</taxon>
    </lineage>
</organism>
<dbReference type="InterPro" id="IPR017293">
    <property type="entry name" value="N-acetylmuramoyl-L-ala_amidase"/>
</dbReference>
<keyword evidence="3" id="KW-0472">Membrane</keyword>
<feature type="domain" description="SH3b" evidence="4">
    <location>
        <begin position="259"/>
        <end position="324"/>
    </location>
</feature>
<evidence type="ECO:0000256" key="2">
    <source>
        <dbReference type="ARBA" id="ARBA00023316"/>
    </source>
</evidence>
<dbReference type="PIRSF" id="PIRSF037846">
    <property type="entry name" value="Autolysin_YrvJ_prd"/>
    <property type="match status" value="1"/>
</dbReference>
<keyword evidence="6" id="KW-1185">Reference proteome</keyword>
<dbReference type="InterPro" id="IPR003646">
    <property type="entry name" value="SH3-like_bac-type"/>
</dbReference>
<accession>A0A1H9GUC0</accession>
<proteinExistence type="predicted"/>
<keyword evidence="3" id="KW-1133">Transmembrane helix</keyword>